<evidence type="ECO:0000313" key="1">
    <source>
        <dbReference type="EMBL" id="KAG6578813.1"/>
    </source>
</evidence>
<sequence>MAPDAKLDLVHRVDTTERRDEHWHLRTGRNDVIGSSSHSYESWRFNVRNIGYSAKEVRALRQDTVIWVPEILPKEEAVVHKEDLIIWPPVIIVCNIFLSHSNPDKRRVVTIEALESFLRSKNLLRGRVKMNLRVSCRWKCNGVEVPAHRFWLTDAERLDNSFLKGEVEE</sequence>
<reference evidence="1 2" key="1">
    <citation type="journal article" date="2021" name="Hortic Res">
        <title>The domestication of Cucurbita argyrosperma as revealed by the genome of its wild relative.</title>
        <authorList>
            <person name="Barrera-Redondo J."/>
            <person name="Sanchez-de la Vega G."/>
            <person name="Aguirre-Liguori J.A."/>
            <person name="Castellanos-Morales G."/>
            <person name="Gutierrez-Guerrero Y.T."/>
            <person name="Aguirre-Dugua X."/>
            <person name="Aguirre-Planter E."/>
            <person name="Tenaillon M.I."/>
            <person name="Lira-Saade R."/>
            <person name="Eguiarte L.E."/>
        </authorList>
    </citation>
    <scope>NUCLEOTIDE SEQUENCE [LARGE SCALE GENOMIC DNA]</scope>
    <source>
        <strain evidence="1">JBR-2021</strain>
    </source>
</reference>
<comment type="caution">
    <text evidence="1">The sequence shown here is derived from an EMBL/GenBank/DDBJ whole genome shotgun (WGS) entry which is preliminary data.</text>
</comment>
<evidence type="ECO:0000313" key="2">
    <source>
        <dbReference type="Proteomes" id="UP000685013"/>
    </source>
</evidence>
<feature type="non-terminal residue" evidence="1">
    <location>
        <position position="1"/>
    </location>
</feature>
<name>A0AAV6MD66_9ROSI</name>
<proteinExistence type="predicted"/>
<dbReference type="PANTHER" id="PTHR46619:SF4">
    <property type="entry name" value="XS DOMAIN-CONTAINING PROTEIN-RELATED"/>
    <property type="match status" value="1"/>
</dbReference>
<gene>
    <name evidence="1" type="ORF">SDJN03_23261</name>
</gene>
<dbReference type="AlphaFoldDB" id="A0AAV6MD66"/>
<dbReference type="EMBL" id="JAGKQH010000015">
    <property type="protein sequence ID" value="KAG6578813.1"/>
    <property type="molecule type" value="Genomic_DNA"/>
</dbReference>
<keyword evidence="2" id="KW-1185">Reference proteome</keyword>
<dbReference type="Proteomes" id="UP000685013">
    <property type="component" value="Chromosome 15"/>
</dbReference>
<organism evidence="1 2">
    <name type="scientific">Cucurbita argyrosperma subsp. sororia</name>
    <dbReference type="NCBI Taxonomy" id="37648"/>
    <lineage>
        <taxon>Eukaryota</taxon>
        <taxon>Viridiplantae</taxon>
        <taxon>Streptophyta</taxon>
        <taxon>Embryophyta</taxon>
        <taxon>Tracheophyta</taxon>
        <taxon>Spermatophyta</taxon>
        <taxon>Magnoliopsida</taxon>
        <taxon>eudicotyledons</taxon>
        <taxon>Gunneridae</taxon>
        <taxon>Pentapetalae</taxon>
        <taxon>rosids</taxon>
        <taxon>fabids</taxon>
        <taxon>Cucurbitales</taxon>
        <taxon>Cucurbitaceae</taxon>
        <taxon>Cucurbiteae</taxon>
        <taxon>Cucurbita</taxon>
    </lineage>
</organism>
<protein>
    <submittedName>
        <fullName evidence="1">Uncharacterized protein</fullName>
    </submittedName>
</protein>
<accession>A0AAV6MD66</accession>
<dbReference type="PANTHER" id="PTHR46619">
    <property type="entry name" value="RNA RECOGNITION MOTIF XS DOMAIN PROTEIN-RELATED"/>
    <property type="match status" value="1"/>
</dbReference>